<evidence type="ECO:0000313" key="1">
    <source>
        <dbReference type="EMBL" id="SVD03849.1"/>
    </source>
</evidence>
<sequence>FIGKAMKGGELVPMGTKVAAWIAGYASPLGEITTFVPNSPSGSNYVVQVDQYGTILNEASSLMFHIGGQDTGQVHAWEEGAAHILNLAIN</sequence>
<organism evidence="1">
    <name type="scientific">marine metagenome</name>
    <dbReference type="NCBI Taxonomy" id="408172"/>
    <lineage>
        <taxon>unclassified sequences</taxon>
        <taxon>metagenomes</taxon>
        <taxon>ecological metagenomes</taxon>
    </lineage>
</organism>
<gene>
    <name evidence="1" type="ORF">METZ01_LOCUS356703</name>
</gene>
<dbReference type="EMBL" id="UINC01125779">
    <property type="protein sequence ID" value="SVD03849.1"/>
    <property type="molecule type" value="Genomic_DNA"/>
</dbReference>
<dbReference type="AlphaFoldDB" id="A0A382S1M8"/>
<protein>
    <submittedName>
        <fullName evidence="1">Uncharacterized protein</fullName>
    </submittedName>
</protein>
<name>A0A382S1M8_9ZZZZ</name>
<accession>A0A382S1M8</accession>
<feature type="non-terminal residue" evidence="1">
    <location>
        <position position="1"/>
    </location>
</feature>
<proteinExistence type="predicted"/>
<reference evidence="1" key="1">
    <citation type="submission" date="2018-05" db="EMBL/GenBank/DDBJ databases">
        <authorList>
            <person name="Lanie J.A."/>
            <person name="Ng W.-L."/>
            <person name="Kazmierczak K.M."/>
            <person name="Andrzejewski T.M."/>
            <person name="Davidsen T.M."/>
            <person name="Wayne K.J."/>
            <person name="Tettelin H."/>
            <person name="Glass J.I."/>
            <person name="Rusch D."/>
            <person name="Podicherti R."/>
            <person name="Tsui H.-C.T."/>
            <person name="Winkler M.E."/>
        </authorList>
    </citation>
    <scope>NUCLEOTIDE SEQUENCE</scope>
</reference>